<organism evidence="1 2">
    <name type="scientific">Uliginosibacterium paludis</name>
    <dbReference type="NCBI Taxonomy" id="1615952"/>
    <lineage>
        <taxon>Bacteria</taxon>
        <taxon>Pseudomonadati</taxon>
        <taxon>Pseudomonadota</taxon>
        <taxon>Betaproteobacteria</taxon>
        <taxon>Rhodocyclales</taxon>
        <taxon>Zoogloeaceae</taxon>
        <taxon>Uliginosibacterium</taxon>
    </lineage>
</organism>
<dbReference type="PROSITE" id="PS51257">
    <property type="entry name" value="PROKAR_LIPOPROTEIN"/>
    <property type="match status" value="1"/>
</dbReference>
<keyword evidence="1" id="KW-0413">Isomerase</keyword>
<dbReference type="GO" id="GO:0016853">
    <property type="term" value="F:isomerase activity"/>
    <property type="evidence" value="ECO:0007669"/>
    <property type="project" value="UniProtKB-KW"/>
</dbReference>
<dbReference type="Pfam" id="PF06934">
    <property type="entry name" value="CTI"/>
    <property type="match status" value="1"/>
</dbReference>
<keyword evidence="2" id="KW-1185">Reference proteome</keyword>
<protein>
    <submittedName>
        <fullName evidence="1">Fatty acid cis/trans isomerase</fullName>
    </submittedName>
</protein>
<dbReference type="Proteomes" id="UP001548590">
    <property type="component" value="Unassembled WGS sequence"/>
</dbReference>
<proteinExistence type="predicted"/>
<dbReference type="RefSeq" id="WP_345927532.1">
    <property type="nucleotide sequence ID" value="NZ_JBDIVF010000004.1"/>
</dbReference>
<dbReference type="InterPro" id="IPR010706">
    <property type="entry name" value="Fatty_acid_cis-trans_isomerase"/>
</dbReference>
<name>A0ABV2CT83_9RHOO</name>
<gene>
    <name evidence="1" type="ORF">ABVT11_12670</name>
</gene>
<evidence type="ECO:0000313" key="2">
    <source>
        <dbReference type="Proteomes" id="UP001548590"/>
    </source>
</evidence>
<reference evidence="1 2" key="1">
    <citation type="submission" date="2024-07" db="EMBL/GenBank/DDBJ databases">
        <title>Uliginosibacterium paludis KCTC:42655.</title>
        <authorList>
            <person name="Kim M.K."/>
        </authorList>
    </citation>
    <scope>NUCLEOTIDE SEQUENCE [LARGE SCALE GENOMIC DNA]</scope>
    <source>
        <strain evidence="1 2">KCTC 42655</strain>
    </source>
</reference>
<accession>A0ABV2CT83</accession>
<sequence>MKRLIALGLLSLLVGCATLVGNRLLDTFGPPDPGRFDHPADGHTSGISYRRDVQPILAQRCVVCHACYDAACQLKLGSYEGITRGASKAEVYDGARLLEAAPTRLFIDADTPSAWRRKGFFPVLNEYPSSQAAELQASLIARALDLKDAHPLTPGQPAPESLDFSLDRSNQCPNIAEYDEFARKNPQMGMPFGLPALSPRESSIIRSWLEEGAPYDGAIRPTPAALRQIAVWERFFNGDSLRDQLVSRYIYEHLFLGNLYFEGEAPLRYYRLLRSATPPGQPVREIATRRPFDDPHVPRVWYRLIPVEEAIAAKTHMPYALSPARMARWKALFQDTPYEVSELPGYSASIAANPFKTFAALPVKSRYRFMLDEAQFTVMGFIKGPVCRGQTALNVINDHFWVFFQDPETLTEHDADFLERESRNLDLPAGEQSNSLVLTPLLRYSHQEEKFLEAKSAYFESRFQRPEDVNLNLIWNGEGHNPNAALSIYRHFDSATVLKGLVGEKPKTAWIFSYSLLERVHYLLTAGYDVFGNIGHQVNTRLYMDFLRMEGEFNFIAMLPMADRVAVRDYWYRNASSRVKDHVYGRYAHFNRETGLSFKGGQRPEHELMTMLAGHVGKALPTQHLLSSEPDTALRKALEALASVSGKSLVWMPEASLLRIEDSGQTPRNLSLLRNTAHRNITMLLREDKTLLPDEFTLDVVPGFVSVYPNAFYRLSRAELPEFTRRVAELTSEADYRALIERFGVRRTSNDFWALSDRFNADYLRSEPIEAGILDLNRYENR</sequence>
<comment type="caution">
    <text evidence="1">The sequence shown here is derived from an EMBL/GenBank/DDBJ whole genome shotgun (WGS) entry which is preliminary data.</text>
</comment>
<evidence type="ECO:0000313" key="1">
    <source>
        <dbReference type="EMBL" id="MET1490682.1"/>
    </source>
</evidence>
<dbReference type="EMBL" id="JBEWLZ010000006">
    <property type="protein sequence ID" value="MET1490682.1"/>
    <property type="molecule type" value="Genomic_DNA"/>
</dbReference>